<evidence type="ECO:0000256" key="1">
    <source>
        <dbReference type="ARBA" id="ARBA00022729"/>
    </source>
</evidence>
<dbReference type="SUPFAM" id="SSF57302">
    <property type="entry name" value="Snake toxin-like"/>
    <property type="match status" value="1"/>
</dbReference>
<dbReference type="InterPro" id="IPR051110">
    <property type="entry name" value="Ly-6/neurotoxin-like_GPI-ap"/>
</dbReference>
<dbReference type="KEGG" id="bbel:109475471"/>
<evidence type="ECO:0000313" key="4">
    <source>
        <dbReference type="RefSeq" id="XP_019631649.1"/>
    </source>
</evidence>
<keyword evidence="1 2" id="KW-0732">Signal</keyword>
<feature type="chain" id="PRO_5027776268" evidence="2">
    <location>
        <begin position="20"/>
        <end position="128"/>
    </location>
</feature>
<reference evidence="4" key="1">
    <citation type="submission" date="2025-08" db="UniProtKB">
        <authorList>
            <consortium name="RefSeq"/>
        </authorList>
    </citation>
    <scope>IDENTIFICATION</scope>
    <source>
        <tissue evidence="4">Gonad</tissue>
    </source>
</reference>
<accession>A0A6P4ZCM5</accession>
<protein>
    <submittedName>
        <fullName evidence="4">Prostate stem cell antigen-like</fullName>
    </submittedName>
</protein>
<sequence>MDSRVVLILLGTLVASGSALVCYKCSGTGDDCRKNVASMDNNTETCSSLQTRCATTYSKLSGDYVSFSRGCAVVATCICGNIGGTGACVRCCKTDRCNTTSGSSTAQAQGVVALLAAAILSMLLSGKQ</sequence>
<dbReference type="Proteomes" id="UP000515135">
    <property type="component" value="Unplaced"/>
</dbReference>
<dbReference type="PANTHER" id="PTHR16983:SF10">
    <property type="entry name" value="PROTEIN QUIVER"/>
    <property type="match status" value="1"/>
</dbReference>
<proteinExistence type="predicted"/>
<name>A0A6P4ZCM5_BRABE</name>
<dbReference type="InterPro" id="IPR045860">
    <property type="entry name" value="Snake_toxin-like_sf"/>
</dbReference>
<organism evidence="3 4">
    <name type="scientific">Branchiostoma belcheri</name>
    <name type="common">Amphioxus</name>
    <dbReference type="NCBI Taxonomy" id="7741"/>
    <lineage>
        <taxon>Eukaryota</taxon>
        <taxon>Metazoa</taxon>
        <taxon>Chordata</taxon>
        <taxon>Cephalochordata</taxon>
        <taxon>Leptocardii</taxon>
        <taxon>Amphioxiformes</taxon>
        <taxon>Branchiostomatidae</taxon>
        <taxon>Branchiostoma</taxon>
    </lineage>
</organism>
<dbReference type="PANTHER" id="PTHR16983">
    <property type="entry name" value="UPAR/LY6 DOMAIN-CONTAINING PROTEIN"/>
    <property type="match status" value="1"/>
</dbReference>
<dbReference type="RefSeq" id="XP_019631649.1">
    <property type="nucleotide sequence ID" value="XM_019776090.1"/>
</dbReference>
<evidence type="ECO:0000313" key="3">
    <source>
        <dbReference type="Proteomes" id="UP000515135"/>
    </source>
</evidence>
<gene>
    <name evidence="4" type="primary">LOC109475471</name>
</gene>
<dbReference type="GeneID" id="109475471"/>
<dbReference type="Gene3D" id="2.10.60.10">
    <property type="entry name" value="CD59"/>
    <property type="match status" value="1"/>
</dbReference>
<dbReference type="AlphaFoldDB" id="A0A6P4ZCM5"/>
<dbReference type="OrthoDB" id="8188641at2759"/>
<keyword evidence="3" id="KW-1185">Reference proteome</keyword>
<feature type="signal peptide" evidence="2">
    <location>
        <begin position="1"/>
        <end position="19"/>
    </location>
</feature>
<evidence type="ECO:0000256" key="2">
    <source>
        <dbReference type="SAM" id="SignalP"/>
    </source>
</evidence>
<dbReference type="CDD" id="cd00117">
    <property type="entry name" value="TFP"/>
    <property type="match status" value="1"/>
</dbReference>